<evidence type="ECO:0000313" key="3">
    <source>
        <dbReference type="Proteomes" id="UP000469159"/>
    </source>
</evidence>
<dbReference type="Proteomes" id="UP000469159">
    <property type="component" value="Unassembled WGS sequence"/>
</dbReference>
<gene>
    <name evidence="2" type="ORF">GRI75_12015</name>
</gene>
<feature type="transmembrane region" description="Helical" evidence="1">
    <location>
        <begin position="353"/>
        <end position="381"/>
    </location>
</feature>
<organism evidence="2 3">
    <name type="scientific">Croceibacterium soli</name>
    <dbReference type="NCBI Taxonomy" id="1739690"/>
    <lineage>
        <taxon>Bacteria</taxon>
        <taxon>Pseudomonadati</taxon>
        <taxon>Pseudomonadota</taxon>
        <taxon>Alphaproteobacteria</taxon>
        <taxon>Sphingomonadales</taxon>
        <taxon>Erythrobacteraceae</taxon>
        <taxon>Croceibacterium</taxon>
    </lineage>
</organism>
<dbReference type="EMBL" id="WTYK01000007">
    <property type="protein sequence ID" value="MXP42365.1"/>
    <property type="molecule type" value="Genomic_DNA"/>
</dbReference>
<comment type="caution">
    <text evidence="2">The sequence shown here is derived from an EMBL/GenBank/DDBJ whole genome shotgun (WGS) entry which is preliminary data.</text>
</comment>
<sequence>MRIALITIAENHGGGGAEALVAGRSIARHQLDFALAQRCEKILCLGHGAAPEAIALRHAAERAAAQFQVVRGVRDLPAAVRGDDELLVLAQGLLPESPLAFDLLKDGEGLLVLPAEAGWSAGFERLDLTASWGGAMVLPGRYADRLDQLPEDAEPVAGLLRIARQARAPERSLPEAELSERRWQIVRTPDAARALEPGWLRRRLPACSPFRPTAWLAGVILRRFGGPLLGIRNTGGASLAAASVSLVGAAVAGWFGLPVLGFVLLAAAALLIEASDGLRQLGRSIFVARTEPSRLLPALRAMWDLALVAVGALAIEGSRAHRAFAPLVTAGLLRIAPPWPVAGWRVLAGDRGLLALLLAVASGLGLAEAGFMLLSLALIVLRLRPGEDRRG</sequence>
<feature type="transmembrane region" description="Helical" evidence="1">
    <location>
        <begin position="251"/>
        <end position="274"/>
    </location>
</feature>
<keyword evidence="1" id="KW-0812">Transmembrane</keyword>
<dbReference type="OrthoDB" id="8477220at2"/>
<name>A0A6I4V020_9SPHN</name>
<dbReference type="RefSeq" id="WP_160747228.1">
    <property type="nucleotide sequence ID" value="NZ_WTYK01000007.1"/>
</dbReference>
<evidence type="ECO:0000313" key="2">
    <source>
        <dbReference type="EMBL" id="MXP42365.1"/>
    </source>
</evidence>
<feature type="transmembrane region" description="Helical" evidence="1">
    <location>
        <begin position="295"/>
        <end position="315"/>
    </location>
</feature>
<keyword evidence="1" id="KW-1133">Transmembrane helix</keyword>
<dbReference type="AlphaFoldDB" id="A0A6I4V020"/>
<protein>
    <submittedName>
        <fullName evidence="2">Uncharacterized protein</fullName>
    </submittedName>
</protein>
<keyword evidence="1" id="KW-0472">Membrane</keyword>
<proteinExistence type="predicted"/>
<evidence type="ECO:0000256" key="1">
    <source>
        <dbReference type="SAM" id="Phobius"/>
    </source>
</evidence>
<accession>A0A6I4V020</accession>
<reference evidence="2 3" key="1">
    <citation type="submission" date="2019-12" db="EMBL/GenBank/DDBJ databases">
        <title>Genomic-based taxomic classification of the family Erythrobacteraceae.</title>
        <authorList>
            <person name="Xu L."/>
        </authorList>
    </citation>
    <scope>NUCLEOTIDE SEQUENCE [LARGE SCALE GENOMIC DNA]</scope>
    <source>
        <strain evidence="2 3">MCCC 1K02066</strain>
    </source>
</reference>
<keyword evidence="3" id="KW-1185">Reference proteome</keyword>